<dbReference type="InterPro" id="IPR007627">
    <property type="entry name" value="RNA_pol_sigma70_r2"/>
</dbReference>
<dbReference type="Gene3D" id="1.10.10.10">
    <property type="entry name" value="Winged helix-like DNA-binding domain superfamily/Winged helix DNA-binding domain"/>
    <property type="match status" value="1"/>
</dbReference>
<evidence type="ECO:0000256" key="3">
    <source>
        <dbReference type="ARBA" id="ARBA00023082"/>
    </source>
</evidence>
<feature type="domain" description="RNA polymerase sigma factor 70 region 4 type 2" evidence="6">
    <location>
        <begin position="109"/>
        <end position="158"/>
    </location>
</feature>
<dbReference type="NCBIfam" id="TIGR02937">
    <property type="entry name" value="sigma70-ECF"/>
    <property type="match status" value="1"/>
</dbReference>
<dbReference type="InterPro" id="IPR039425">
    <property type="entry name" value="RNA_pol_sigma-70-like"/>
</dbReference>
<sequence>MSTEKDLGSLFLAHRPELQAWLTRKLRCPHMAADFTQDIFLRLAELPASKVIGNVRSYLYRSAHNLVIDHFRKAERQQTFPTAHEQLLDIPEERAPADVALSAHQEWVRLQAVLGNLPERTQHIFMLNRVDGLTYTQVASRLGISESSVQKHLSKALLEVMTHCHSREHGET</sequence>
<keyword evidence="3" id="KW-0731">Sigma factor</keyword>
<comment type="similarity">
    <text evidence="1">Belongs to the sigma-70 factor family. ECF subfamily.</text>
</comment>
<dbReference type="InterPro" id="IPR014284">
    <property type="entry name" value="RNA_pol_sigma-70_dom"/>
</dbReference>
<keyword evidence="8" id="KW-1185">Reference proteome</keyword>
<dbReference type="OrthoDB" id="9784984at2"/>
<reference evidence="7 8" key="1">
    <citation type="submission" date="2017-03" db="EMBL/GenBank/DDBJ databases">
        <authorList>
            <person name="Afonso C.L."/>
            <person name="Miller P.J."/>
            <person name="Scott M.A."/>
            <person name="Spackman E."/>
            <person name="Goraichik I."/>
            <person name="Dimitrov K.M."/>
            <person name="Suarez D.L."/>
            <person name="Swayne D.E."/>
        </authorList>
    </citation>
    <scope>NUCLEOTIDE SEQUENCE [LARGE SCALE GENOMIC DNA]</scope>
    <source>
        <strain evidence="7">Genome sequencing of Nitrospira japonica strain NJ11</strain>
    </source>
</reference>
<dbReference type="RefSeq" id="WP_080888246.1">
    <property type="nucleotide sequence ID" value="NZ_LT828648.1"/>
</dbReference>
<evidence type="ECO:0000313" key="8">
    <source>
        <dbReference type="Proteomes" id="UP000192042"/>
    </source>
</evidence>
<evidence type="ECO:0000256" key="4">
    <source>
        <dbReference type="ARBA" id="ARBA00023163"/>
    </source>
</evidence>
<dbReference type="InterPro" id="IPR013324">
    <property type="entry name" value="RNA_pol_sigma_r3/r4-like"/>
</dbReference>
<dbReference type="GO" id="GO:0006352">
    <property type="term" value="P:DNA-templated transcription initiation"/>
    <property type="evidence" value="ECO:0007669"/>
    <property type="project" value="InterPro"/>
</dbReference>
<dbReference type="CDD" id="cd06171">
    <property type="entry name" value="Sigma70_r4"/>
    <property type="match status" value="1"/>
</dbReference>
<dbReference type="Pfam" id="PF08281">
    <property type="entry name" value="Sigma70_r4_2"/>
    <property type="match status" value="1"/>
</dbReference>
<dbReference type="InterPro" id="IPR013249">
    <property type="entry name" value="RNA_pol_sigma70_r4_t2"/>
</dbReference>
<organism evidence="7 8">
    <name type="scientific">Nitrospira japonica</name>
    <dbReference type="NCBI Taxonomy" id="1325564"/>
    <lineage>
        <taxon>Bacteria</taxon>
        <taxon>Pseudomonadati</taxon>
        <taxon>Nitrospirota</taxon>
        <taxon>Nitrospiria</taxon>
        <taxon>Nitrospirales</taxon>
        <taxon>Nitrospiraceae</taxon>
        <taxon>Nitrospira</taxon>
    </lineage>
</organism>
<dbReference type="AlphaFoldDB" id="A0A1W1IAT7"/>
<evidence type="ECO:0000256" key="1">
    <source>
        <dbReference type="ARBA" id="ARBA00010641"/>
    </source>
</evidence>
<dbReference type="PANTHER" id="PTHR43133:SF63">
    <property type="entry name" value="RNA POLYMERASE SIGMA FACTOR FECI-RELATED"/>
    <property type="match status" value="1"/>
</dbReference>
<dbReference type="Proteomes" id="UP000192042">
    <property type="component" value="Chromosome I"/>
</dbReference>
<dbReference type="Pfam" id="PF04542">
    <property type="entry name" value="Sigma70_r2"/>
    <property type="match status" value="1"/>
</dbReference>
<dbReference type="SUPFAM" id="SSF88946">
    <property type="entry name" value="Sigma2 domain of RNA polymerase sigma factors"/>
    <property type="match status" value="1"/>
</dbReference>
<dbReference type="Gene3D" id="1.10.1740.10">
    <property type="match status" value="1"/>
</dbReference>
<dbReference type="GO" id="GO:0003677">
    <property type="term" value="F:DNA binding"/>
    <property type="evidence" value="ECO:0007669"/>
    <property type="project" value="InterPro"/>
</dbReference>
<dbReference type="KEGG" id="nja:NSJP_3928"/>
<feature type="domain" description="RNA polymerase sigma-70 region 2" evidence="5">
    <location>
        <begin position="10"/>
        <end position="76"/>
    </location>
</feature>
<gene>
    <name evidence="7" type="ORF">NSJP_3928</name>
</gene>
<proteinExistence type="inferred from homology"/>
<dbReference type="STRING" id="1325564.NSJP_3928"/>
<evidence type="ECO:0000259" key="6">
    <source>
        <dbReference type="Pfam" id="PF08281"/>
    </source>
</evidence>
<keyword evidence="4" id="KW-0804">Transcription</keyword>
<dbReference type="SUPFAM" id="SSF88659">
    <property type="entry name" value="Sigma3 and sigma4 domains of RNA polymerase sigma factors"/>
    <property type="match status" value="1"/>
</dbReference>
<dbReference type="EMBL" id="LT828648">
    <property type="protein sequence ID" value="SLM50095.1"/>
    <property type="molecule type" value="Genomic_DNA"/>
</dbReference>
<protein>
    <submittedName>
        <fullName evidence="7">Sigma factor, ECF subfamily</fullName>
    </submittedName>
</protein>
<dbReference type="PANTHER" id="PTHR43133">
    <property type="entry name" value="RNA POLYMERASE ECF-TYPE SIGMA FACTO"/>
    <property type="match status" value="1"/>
</dbReference>
<evidence type="ECO:0000313" key="7">
    <source>
        <dbReference type="EMBL" id="SLM50095.1"/>
    </source>
</evidence>
<dbReference type="GO" id="GO:0016987">
    <property type="term" value="F:sigma factor activity"/>
    <property type="evidence" value="ECO:0007669"/>
    <property type="project" value="UniProtKB-KW"/>
</dbReference>
<accession>A0A1W1IAT7</accession>
<dbReference type="InterPro" id="IPR013325">
    <property type="entry name" value="RNA_pol_sigma_r2"/>
</dbReference>
<evidence type="ECO:0000256" key="2">
    <source>
        <dbReference type="ARBA" id="ARBA00023015"/>
    </source>
</evidence>
<keyword evidence="2" id="KW-0805">Transcription regulation</keyword>
<evidence type="ECO:0000259" key="5">
    <source>
        <dbReference type="Pfam" id="PF04542"/>
    </source>
</evidence>
<dbReference type="InterPro" id="IPR036388">
    <property type="entry name" value="WH-like_DNA-bd_sf"/>
</dbReference>
<name>A0A1W1IAT7_9BACT</name>